<gene>
    <name evidence="4" type="ORF">A3A78_00875</name>
</gene>
<dbReference type="GO" id="GO:0009117">
    <property type="term" value="P:nucleotide metabolic process"/>
    <property type="evidence" value="ECO:0007669"/>
    <property type="project" value="TreeGrafter"/>
</dbReference>
<accession>A0A1F4VEB5</accession>
<dbReference type="Proteomes" id="UP000176504">
    <property type="component" value="Unassembled WGS sequence"/>
</dbReference>
<dbReference type="Gene3D" id="3.30.428.10">
    <property type="entry name" value="HIT-like"/>
    <property type="match status" value="1"/>
</dbReference>
<dbReference type="PANTHER" id="PTHR46648">
    <property type="entry name" value="HIT FAMILY PROTEIN 1"/>
    <property type="match status" value="1"/>
</dbReference>
<feature type="short sequence motif" description="Histidine triad motif" evidence="2">
    <location>
        <begin position="100"/>
        <end position="104"/>
    </location>
</feature>
<dbReference type="InterPro" id="IPR011146">
    <property type="entry name" value="HIT-like"/>
</dbReference>
<dbReference type="InterPro" id="IPR001310">
    <property type="entry name" value="Histidine_triad_HIT"/>
</dbReference>
<feature type="domain" description="HIT" evidence="3">
    <location>
        <begin position="7"/>
        <end position="117"/>
    </location>
</feature>
<dbReference type="PRINTS" id="PR00332">
    <property type="entry name" value="HISTRIAD"/>
</dbReference>
<dbReference type="Pfam" id="PF01230">
    <property type="entry name" value="HIT"/>
    <property type="match status" value="1"/>
</dbReference>
<comment type="caution">
    <text evidence="4">The sequence shown here is derived from an EMBL/GenBank/DDBJ whole genome shotgun (WGS) entry which is preliminary data.</text>
</comment>
<evidence type="ECO:0000256" key="1">
    <source>
        <dbReference type="PIRSR" id="PIRSR601310-1"/>
    </source>
</evidence>
<dbReference type="InterPro" id="IPR036265">
    <property type="entry name" value="HIT-like_sf"/>
</dbReference>
<dbReference type="EMBL" id="MEVI01000002">
    <property type="protein sequence ID" value="OGC55495.1"/>
    <property type="molecule type" value="Genomic_DNA"/>
</dbReference>
<evidence type="ECO:0000313" key="4">
    <source>
        <dbReference type="EMBL" id="OGC55495.1"/>
    </source>
</evidence>
<dbReference type="GO" id="GO:0003824">
    <property type="term" value="F:catalytic activity"/>
    <property type="evidence" value="ECO:0007669"/>
    <property type="project" value="InterPro"/>
</dbReference>
<dbReference type="PROSITE" id="PS51084">
    <property type="entry name" value="HIT_2"/>
    <property type="match status" value="1"/>
</dbReference>
<sequence>MRNQGCLFCKIVEGSEPSVKVTETKEFLVIKNKFPKAPIHVLVLDKKHREKTDTMEGKYSKECYWDKMMAAVYEAIKHLGLDKTGYKMINNGAGYHHFDHQHVHIMGGSKVEPGGPS</sequence>
<dbReference type="PANTHER" id="PTHR46648:SF1">
    <property type="entry name" value="ADENOSINE 5'-MONOPHOSPHORAMIDASE HNT1"/>
    <property type="match status" value="1"/>
</dbReference>
<dbReference type="AlphaFoldDB" id="A0A1F4VEB5"/>
<protein>
    <recommendedName>
        <fullName evidence="3">HIT domain-containing protein</fullName>
    </recommendedName>
</protein>
<proteinExistence type="predicted"/>
<feature type="active site" description="Tele-AMP-histidine intermediate" evidence="1">
    <location>
        <position position="104"/>
    </location>
</feature>
<organism evidence="4 5">
    <name type="scientific">candidate division WWE3 bacterium RIFCSPLOWO2_01_FULL_41_18</name>
    <dbReference type="NCBI Taxonomy" id="1802625"/>
    <lineage>
        <taxon>Bacteria</taxon>
        <taxon>Katanobacteria</taxon>
    </lineage>
</organism>
<dbReference type="SUPFAM" id="SSF54197">
    <property type="entry name" value="HIT-like"/>
    <property type="match status" value="1"/>
</dbReference>
<reference evidence="4 5" key="1">
    <citation type="journal article" date="2016" name="Nat. Commun.">
        <title>Thousands of microbial genomes shed light on interconnected biogeochemical processes in an aquifer system.</title>
        <authorList>
            <person name="Anantharaman K."/>
            <person name="Brown C.T."/>
            <person name="Hug L.A."/>
            <person name="Sharon I."/>
            <person name="Castelle C.J."/>
            <person name="Probst A.J."/>
            <person name="Thomas B.C."/>
            <person name="Singh A."/>
            <person name="Wilkins M.J."/>
            <person name="Karaoz U."/>
            <person name="Brodie E.L."/>
            <person name="Williams K.H."/>
            <person name="Hubbard S.S."/>
            <person name="Banfield J.F."/>
        </authorList>
    </citation>
    <scope>NUCLEOTIDE SEQUENCE [LARGE SCALE GENOMIC DNA]</scope>
</reference>
<evidence type="ECO:0000256" key="2">
    <source>
        <dbReference type="PROSITE-ProRule" id="PRU00464"/>
    </source>
</evidence>
<name>A0A1F4VEB5_UNCKA</name>
<evidence type="ECO:0000259" key="3">
    <source>
        <dbReference type="PROSITE" id="PS51084"/>
    </source>
</evidence>
<evidence type="ECO:0000313" key="5">
    <source>
        <dbReference type="Proteomes" id="UP000176504"/>
    </source>
</evidence>